<feature type="region of interest" description="Disordered" evidence="1">
    <location>
        <begin position="1"/>
        <end position="31"/>
    </location>
</feature>
<evidence type="ECO:0000313" key="2">
    <source>
        <dbReference type="EMBL" id="XDV71600.1"/>
    </source>
</evidence>
<dbReference type="AlphaFoldDB" id="A0AB39YN46"/>
<name>A0AB39YN46_9MICC</name>
<gene>
    <name evidence="2" type="ORF">ABQM86_22035</name>
</gene>
<proteinExistence type="predicted"/>
<organism evidence="2">
    <name type="scientific">Paenarthrobacter sp. AMU7</name>
    <dbReference type="NCBI Taxonomy" id="3162492"/>
    <lineage>
        <taxon>Bacteria</taxon>
        <taxon>Bacillati</taxon>
        <taxon>Actinomycetota</taxon>
        <taxon>Actinomycetes</taxon>
        <taxon>Micrococcales</taxon>
        <taxon>Micrococcaceae</taxon>
        <taxon>Paenarthrobacter</taxon>
    </lineage>
</organism>
<feature type="compositionally biased region" description="Polar residues" evidence="1">
    <location>
        <begin position="15"/>
        <end position="26"/>
    </location>
</feature>
<reference evidence="2" key="1">
    <citation type="submission" date="2024-07" db="EMBL/GenBank/DDBJ databases">
        <authorList>
            <person name="Li J."/>
            <person name="Wei H."/>
            <person name="Ma J."/>
        </authorList>
    </citation>
    <scope>NUCLEOTIDE SEQUENCE</scope>
    <source>
        <strain evidence="2">AMU7</strain>
    </source>
</reference>
<protein>
    <submittedName>
        <fullName evidence="2">Uncharacterized protein</fullName>
    </submittedName>
</protein>
<dbReference type="EMBL" id="CP165735">
    <property type="protein sequence ID" value="XDV71600.1"/>
    <property type="molecule type" value="Genomic_DNA"/>
</dbReference>
<sequence>MASIISGGRGSSDGQLPSASQSNHFSQPPFLADNQPAVALFRLTEPENARLVPGGSLWEQDISYPMNRGFDQHKWLIRQKFSKFVF</sequence>
<evidence type="ECO:0000256" key="1">
    <source>
        <dbReference type="SAM" id="MobiDB-lite"/>
    </source>
</evidence>
<dbReference type="RefSeq" id="WP_369745591.1">
    <property type="nucleotide sequence ID" value="NZ_CP165735.1"/>
</dbReference>
<accession>A0AB39YN46</accession>